<evidence type="ECO:0000313" key="1">
    <source>
        <dbReference type="EMBL" id="CAB4219044.1"/>
    </source>
</evidence>
<sequence>MGIYINKRVSKLILDWCIQKYGPSVYANVKTLTIELDPNLECLGQYFPYPNNIVINPKKHRSLIALCSTIIHEYTHVQQDMVKYLEYRTSYDNHPYEISSNNRSDRDKLEAKRYILGKLRKRL</sequence>
<evidence type="ECO:0008006" key="2">
    <source>
        <dbReference type="Google" id="ProtNLM"/>
    </source>
</evidence>
<organism evidence="1">
    <name type="scientific">uncultured Caudovirales phage</name>
    <dbReference type="NCBI Taxonomy" id="2100421"/>
    <lineage>
        <taxon>Viruses</taxon>
        <taxon>Duplodnaviria</taxon>
        <taxon>Heunggongvirae</taxon>
        <taxon>Uroviricota</taxon>
        <taxon>Caudoviricetes</taxon>
        <taxon>Peduoviridae</taxon>
        <taxon>Maltschvirus</taxon>
        <taxon>Maltschvirus maltsch</taxon>
    </lineage>
</organism>
<accession>A0A6J5SW94</accession>
<name>A0A6J5SW94_9CAUD</name>
<reference evidence="1" key="1">
    <citation type="submission" date="2020-05" db="EMBL/GenBank/DDBJ databases">
        <authorList>
            <person name="Chiriac C."/>
            <person name="Salcher M."/>
            <person name="Ghai R."/>
            <person name="Kavagutti S V."/>
        </authorList>
    </citation>
    <scope>NUCLEOTIDE SEQUENCE</scope>
</reference>
<gene>
    <name evidence="1" type="ORF">UFOVP1604_127</name>
</gene>
<dbReference type="EMBL" id="LR797474">
    <property type="protein sequence ID" value="CAB4219044.1"/>
    <property type="molecule type" value="Genomic_DNA"/>
</dbReference>
<proteinExistence type="predicted"/>
<protein>
    <recommendedName>
        <fullName evidence="2">SprT-like</fullName>
    </recommendedName>
</protein>